<keyword evidence="6 8" id="KW-1133">Transmembrane helix</keyword>
<keyword evidence="5 8" id="KW-0812">Transmembrane</keyword>
<feature type="transmembrane region" description="Helical" evidence="8">
    <location>
        <begin position="285"/>
        <end position="302"/>
    </location>
</feature>
<reference evidence="10" key="1">
    <citation type="journal article" date="2019" name="Int. J. Syst. Evol. Microbiol.">
        <title>The Global Catalogue of Microorganisms (GCM) 10K type strain sequencing project: providing services to taxonomists for standard genome sequencing and annotation.</title>
        <authorList>
            <consortium name="The Broad Institute Genomics Platform"/>
            <consortium name="The Broad Institute Genome Sequencing Center for Infectious Disease"/>
            <person name="Wu L."/>
            <person name="Ma J."/>
        </authorList>
    </citation>
    <scope>NUCLEOTIDE SEQUENCE [LARGE SCALE GENOMIC DNA]</scope>
    <source>
        <strain evidence="10">CGMCC 1.12942</strain>
    </source>
</reference>
<dbReference type="Proteomes" id="UP001596500">
    <property type="component" value="Unassembled WGS sequence"/>
</dbReference>
<evidence type="ECO:0000256" key="4">
    <source>
        <dbReference type="ARBA" id="ARBA00022544"/>
    </source>
</evidence>
<feature type="transmembrane region" description="Helical" evidence="8">
    <location>
        <begin position="47"/>
        <end position="69"/>
    </location>
</feature>
<feature type="transmembrane region" description="Helical" evidence="8">
    <location>
        <begin position="162"/>
        <end position="182"/>
    </location>
</feature>
<proteinExistence type="inferred from homology"/>
<protein>
    <submittedName>
        <fullName evidence="9">Endospore germination permease</fullName>
    </submittedName>
</protein>
<evidence type="ECO:0000256" key="1">
    <source>
        <dbReference type="ARBA" id="ARBA00004141"/>
    </source>
</evidence>
<name>A0ABW2RN46_9BACL</name>
<dbReference type="Gene3D" id="1.20.1740.10">
    <property type="entry name" value="Amino acid/polyamine transporter I"/>
    <property type="match status" value="1"/>
</dbReference>
<evidence type="ECO:0000256" key="7">
    <source>
        <dbReference type="ARBA" id="ARBA00023136"/>
    </source>
</evidence>
<organism evidence="9 10">
    <name type="scientific">Laceyella putida</name>
    <dbReference type="NCBI Taxonomy" id="110101"/>
    <lineage>
        <taxon>Bacteria</taxon>
        <taxon>Bacillati</taxon>
        <taxon>Bacillota</taxon>
        <taxon>Bacilli</taxon>
        <taxon>Bacillales</taxon>
        <taxon>Thermoactinomycetaceae</taxon>
        <taxon>Laceyella</taxon>
    </lineage>
</organism>
<feature type="transmembrane region" description="Helical" evidence="8">
    <location>
        <begin position="16"/>
        <end position="35"/>
    </location>
</feature>
<comment type="similarity">
    <text evidence="2">Belongs to the amino acid-polyamine-organocation (APC) superfamily. Spore germination protein (SGP) (TC 2.A.3.9) family.</text>
</comment>
<dbReference type="PANTHER" id="PTHR34975">
    <property type="entry name" value="SPORE GERMINATION PROTEIN A2"/>
    <property type="match status" value="1"/>
</dbReference>
<evidence type="ECO:0000256" key="5">
    <source>
        <dbReference type="ARBA" id="ARBA00022692"/>
    </source>
</evidence>
<gene>
    <name evidence="9" type="ORF">ACFQNG_14955</name>
</gene>
<evidence type="ECO:0000256" key="6">
    <source>
        <dbReference type="ARBA" id="ARBA00022989"/>
    </source>
</evidence>
<keyword evidence="4" id="KW-0309">Germination</keyword>
<accession>A0ABW2RN46</accession>
<comment type="caution">
    <text evidence="9">The sequence shown here is derived from an EMBL/GenBank/DDBJ whole genome shotgun (WGS) entry which is preliminary data.</text>
</comment>
<dbReference type="RefSeq" id="WP_379866217.1">
    <property type="nucleotide sequence ID" value="NZ_JBHTBW010000047.1"/>
</dbReference>
<comment type="subcellular location">
    <subcellularLocation>
        <location evidence="1">Membrane</location>
        <topology evidence="1">Multi-pass membrane protein</topology>
    </subcellularLocation>
</comment>
<sequence>MNKLRPEPDSNQTISPYQAFAVVFSSMVGVGVLSLPRDVGQFTGNDMLWVIVLSGLFVWVVSALISWLCRRFPAMSVVQFAPIILGREKSDRVGKLLSVPFLLAVVLFWVGGIAISTRVFGEVVVTAVLVNTPIEAIMLVFLVAGAFAAGSHPAVIAKFNEFLLPTMFVPILLYVISIVQRGEMMNLFPLFQTNWMMVLKGVLSASYSYAGYKVIMMFSGFYAKPDKGFKAHSAAVLAATFIYWFTCLTSLSVFGKDEISKILVPVLEVVKAINLKALVFERLESAILGIWLIAVFTTIVNLQTSFVQMVMEFFRLRERTRRWVSLLMVPVLYRLAVLPSNVKQVGTYASWMGIYSLAVAIIVPGILLIISLIRKKKGGAQIEASSAQGRA</sequence>
<feature type="transmembrane region" description="Helical" evidence="8">
    <location>
        <begin position="235"/>
        <end position="255"/>
    </location>
</feature>
<feature type="transmembrane region" description="Helical" evidence="8">
    <location>
        <begin position="323"/>
        <end position="342"/>
    </location>
</feature>
<evidence type="ECO:0000256" key="3">
    <source>
        <dbReference type="ARBA" id="ARBA00022448"/>
    </source>
</evidence>
<feature type="transmembrane region" description="Helical" evidence="8">
    <location>
        <begin position="123"/>
        <end position="150"/>
    </location>
</feature>
<feature type="transmembrane region" description="Helical" evidence="8">
    <location>
        <begin position="96"/>
        <end position="117"/>
    </location>
</feature>
<dbReference type="PANTHER" id="PTHR34975:SF2">
    <property type="entry name" value="SPORE GERMINATION PROTEIN A2"/>
    <property type="match status" value="1"/>
</dbReference>
<keyword evidence="7 8" id="KW-0472">Membrane</keyword>
<evidence type="ECO:0000256" key="2">
    <source>
        <dbReference type="ARBA" id="ARBA00007998"/>
    </source>
</evidence>
<feature type="transmembrane region" description="Helical" evidence="8">
    <location>
        <begin position="348"/>
        <end position="373"/>
    </location>
</feature>
<dbReference type="EMBL" id="JBHTBW010000047">
    <property type="protein sequence ID" value="MFC7442385.1"/>
    <property type="molecule type" value="Genomic_DNA"/>
</dbReference>
<dbReference type="InterPro" id="IPR004761">
    <property type="entry name" value="Spore_GerAB"/>
</dbReference>
<keyword evidence="3" id="KW-0813">Transport</keyword>
<evidence type="ECO:0000313" key="9">
    <source>
        <dbReference type="EMBL" id="MFC7442385.1"/>
    </source>
</evidence>
<dbReference type="NCBIfam" id="TIGR00912">
    <property type="entry name" value="2A0309"/>
    <property type="match status" value="1"/>
</dbReference>
<feature type="transmembrane region" description="Helical" evidence="8">
    <location>
        <begin position="202"/>
        <end position="223"/>
    </location>
</feature>
<evidence type="ECO:0000256" key="8">
    <source>
        <dbReference type="SAM" id="Phobius"/>
    </source>
</evidence>
<evidence type="ECO:0000313" key="10">
    <source>
        <dbReference type="Proteomes" id="UP001596500"/>
    </source>
</evidence>
<keyword evidence="10" id="KW-1185">Reference proteome</keyword>
<dbReference type="Pfam" id="PF03845">
    <property type="entry name" value="Spore_permease"/>
    <property type="match status" value="1"/>
</dbReference>